<dbReference type="EMBL" id="ASYZ01000086">
    <property type="protein sequence ID" value="EPR85868.1"/>
    <property type="molecule type" value="Genomic_DNA"/>
</dbReference>
<dbReference type="PATRIC" id="fig|1330047.3.peg.1751"/>
<protein>
    <submittedName>
        <fullName evidence="1">Uncharacterized protein</fullName>
    </submittedName>
</protein>
<dbReference type="Proteomes" id="UP000018420">
    <property type="component" value="Unassembled WGS sequence"/>
</dbReference>
<name>S7YCY1_ACIJU</name>
<accession>S7YCY1</accession>
<evidence type="ECO:0000313" key="1">
    <source>
        <dbReference type="EMBL" id="EPR85868.1"/>
    </source>
</evidence>
<evidence type="ECO:0000313" key="2">
    <source>
        <dbReference type="Proteomes" id="UP000018420"/>
    </source>
</evidence>
<comment type="caution">
    <text evidence="1">The sequence shown here is derived from an EMBL/GenBank/DDBJ whole genome shotgun (WGS) entry which is preliminary data.</text>
</comment>
<proteinExistence type="predicted"/>
<reference evidence="1 2" key="1">
    <citation type="submission" date="2013-05" db="EMBL/GenBank/DDBJ databases">
        <title>Genome assembly of Acinetobacter junii MTCC 11364.</title>
        <authorList>
            <person name="Khatri I."/>
            <person name="Singh N.K."/>
            <person name="Subramanian S."/>
            <person name="Mayilraj S."/>
        </authorList>
    </citation>
    <scope>NUCLEOTIDE SEQUENCE [LARGE SCALE GENOMIC DNA]</scope>
    <source>
        <strain evidence="1 2">MTCC 11364</strain>
    </source>
</reference>
<gene>
    <name evidence="1" type="ORF">L292_3157</name>
</gene>
<dbReference type="AlphaFoldDB" id="S7YCY1"/>
<sequence>MISVFYSFKMNIDQYTVLRNFNKLNRLLIFLEHSLYLDVLFFDHSMSLKKSKNILLNSKTVELFGF</sequence>
<organism evidence="1 2">
    <name type="scientific">Acinetobacter junii CIP 107470 = MTCC 11364</name>
    <dbReference type="NCBI Taxonomy" id="1217666"/>
    <lineage>
        <taxon>Bacteria</taxon>
        <taxon>Pseudomonadati</taxon>
        <taxon>Pseudomonadota</taxon>
        <taxon>Gammaproteobacteria</taxon>
        <taxon>Moraxellales</taxon>
        <taxon>Moraxellaceae</taxon>
        <taxon>Acinetobacter</taxon>
    </lineage>
</organism>